<dbReference type="AlphaFoldDB" id="A0A182Q9I4"/>
<proteinExistence type="predicted"/>
<organism evidence="2 3">
    <name type="scientific">Anopheles farauti</name>
    <dbReference type="NCBI Taxonomy" id="69004"/>
    <lineage>
        <taxon>Eukaryota</taxon>
        <taxon>Metazoa</taxon>
        <taxon>Ecdysozoa</taxon>
        <taxon>Arthropoda</taxon>
        <taxon>Hexapoda</taxon>
        <taxon>Insecta</taxon>
        <taxon>Pterygota</taxon>
        <taxon>Neoptera</taxon>
        <taxon>Endopterygota</taxon>
        <taxon>Diptera</taxon>
        <taxon>Nematocera</taxon>
        <taxon>Culicoidea</taxon>
        <taxon>Culicidae</taxon>
        <taxon>Anophelinae</taxon>
        <taxon>Anopheles</taxon>
    </lineage>
</organism>
<dbReference type="Pfam" id="PF07258">
    <property type="entry name" value="COMM_domain"/>
    <property type="match status" value="1"/>
</dbReference>
<dbReference type="EMBL" id="AXCN02000616">
    <property type="status" value="NOT_ANNOTATED_CDS"/>
    <property type="molecule type" value="Genomic_DNA"/>
</dbReference>
<dbReference type="STRING" id="69004.A0A182Q9I4"/>
<sequence length="180" mass="20513">MHDIHIVTASEADFKEAIFLLIDYIVEIPRSQRLRERLATLLGQGSSSSEELKHTLKQFEILVRKYCIGELDEACLRSHLSHLSPSRQDDTVEIVNLRRAEIARRLIDEVNRRGGGVPLVESFDWNVSWIMGSSSLASLRKQICTVAFVCRSGDAKMQTINFEMSKDQVEEVIRQLEVVV</sequence>
<reference evidence="3" key="1">
    <citation type="submission" date="2014-01" db="EMBL/GenBank/DDBJ databases">
        <title>The Genome Sequence of Anopheles farauti FAR1 (V2).</title>
        <authorList>
            <consortium name="The Broad Institute Genomics Platform"/>
            <person name="Neafsey D.E."/>
            <person name="Besansky N."/>
            <person name="Howell P."/>
            <person name="Walton C."/>
            <person name="Young S.K."/>
            <person name="Zeng Q."/>
            <person name="Gargeya S."/>
            <person name="Fitzgerald M."/>
            <person name="Haas B."/>
            <person name="Abouelleil A."/>
            <person name="Allen A.W."/>
            <person name="Alvarado L."/>
            <person name="Arachchi H.M."/>
            <person name="Berlin A.M."/>
            <person name="Chapman S.B."/>
            <person name="Gainer-Dewar J."/>
            <person name="Goldberg J."/>
            <person name="Griggs A."/>
            <person name="Gujja S."/>
            <person name="Hansen M."/>
            <person name="Howarth C."/>
            <person name="Imamovic A."/>
            <person name="Ireland A."/>
            <person name="Larimer J."/>
            <person name="McCowan C."/>
            <person name="Murphy C."/>
            <person name="Pearson M."/>
            <person name="Poon T.W."/>
            <person name="Priest M."/>
            <person name="Roberts A."/>
            <person name="Saif S."/>
            <person name="Shea T."/>
            <person name="Sisk P."/>
            <person name="Sykes S."/>
            <person name="Wortman J."/>
            <person name="Nusbaum C."/>
            <person name="Birren B."/>
        </authorList>
    </citation>
    <scope>NUCLEOTIDE SEQUENCE [LARGE SCALE GENOMIC DNA]</scope>
    <source>
        <strain evidence="3">FAR1</strain>
    </source>
</reference>
<dbReference type="PROSITE" id="PS51269">
    <property type="entry name" value="COMM"/>
    <property type="match status" value="1"/>
</dbReference>
<name>A0A182Q9I4_9DIPT</name>
<dbReference type="InterPro" id="IPR017920">
    <property type="entry name" value="COMM"/>
</dbReference>
<feature type="domain" description="COMM" evidence="1">
    <location>
        <begin position="119"/>
        <end position="180"/>
    </location>
</feature>
<dbReference type="VEuPathDB" id="VectorBase:AFAF005729"/>
<dbReference type="Proteomes" id="UP000075886">
    <property type="component" value="Unassembled WGS sequence"/>
</dbReference>
<reference evidence="2" key="2">
    <citation type="submission" date="2020-05" db="UniProtKB">
        <authorList>
            <consortium name="EnsemblMetazoa"/>
        </authorList>
    </citation>
    <scope>IDENTIFICATION</scope>
    <source>
        <strain evidence="2">FAR1</strain>
    </source>
</reference>
<evidence type="ECO:0000259" key="1">
    <source>
        <dbReference type="PROSITE" id="PS51269"/>
    </source>
</evidence>
<accession>A0A182Q9I4</accession>
<evidence type="ECO:0000313" key="2">
    <source>
        <dbReference type="EnsemblMetazoa" id="AFAF005729-PA"/>
    </source>
</evidence>
<dbReference type="EnsemblMetazoa" id="AFAF005729-RA">
    <property type="protein sequence ID" value="AFAF005729-PA"/>
    <property type="gene ID" value="AFAF005729"/>
</dbReference>
<evidence type="ECO:0000313" key="3">
    <source>
        <dbReference type="Proteomes" id="UP000075886"/>
    </source>
</evidence>
<protein>
    <recommendedName>
        <fullName evidence="1">COMM domain-containing protein</fullName>
    </recommendedName>
</protein>
<keyword evidence="3" id="KW-1185">Reference proteome</keyword>